<dbReference type="GO" id="GO:0046872">
    <property type="term" value="F:metal ion binding"/>
    <property type="evidence" value="ECO:0007669"/>
    <property type="project" value="UniProtKB-KW"/>
</dbReference>
<keyword evidence="2" id="KW-0479">Metal-binding</keyword>
<evidence type="ECO:0000256" key="1">
    <source>
        <dbReference type="ARBA" id="ARBA00007749"/>
    </source>
</evidence>
<dbReference type="InterPro" id="IPR001279">
    <property type="entry name" value="Metallo-B-lactamas"/>
</dbReference>
<dbReference type="RefSeq" id="WP_279694999.1">
    <property type="nucleotide sequence ID" value="NZ_JAOEEO010000001.1"/>
</dbReference>
<name>A0AA42I6T9_9GAMM</name>
<protein>
    <submittedName>
        <fullName evidence="7">MBL fold metallo-hydrolase</fullName>
    </submittedName>
</protein>
<evidence type="ECO:0000259" key="6">
    <source>
        <dbReference type="SMART" id="SM00849"/>
    </source>
</evidence>
<keyword evidence="3" id="KW-0378">Hydrolase</keyword>
<evidence type="ECO:0000256" key="4">
    <source>
        <dbReference type="ARBA" id="ARBA00022833"/>
    </source>
</evidence>
<dbReference type="SUPFAM" id="SSF56281">
    <property type="entry name" value="Metallo-hydrolase/oxidoreductase"/>
    <property type="match status" value="1"/>
</dbReference>
<keyword evidence="4" id="KW-0862">Zinc</keyword>
<keyword evidence="5" id="KW-0732">Signal</keyword>
<accession>A0AA42I6T9</accession>
<dbReference type="SMART" id="SM00849">
    <property type="entry name" value="Lactamase_B"/>
    <property type="match status" value="1"/>
</dbReference>
<reference evidence="7" key="1">
    <citation type="submission" date="2022-09" db="EMBL/GenBank/DDBJ databases">
        <title>Intensive care unit water sources are persistently colonized with multi-drug resistant bacteria and are the site of extensive horizontal gene transfer of antibiotic resistance genes.</title>
        <authorList>
            <person name="Diorio-Toth L."/>
        </authorList>
    </citation>
    <scope>NUCLEOTIDE SEQUENCE</scope>
    <source>
        <strain evidence="7">GD04005</strain>
    </source>
</reference>
<comment type="similarity">
    <text evidence="1">Belongs to the metallo-beta-lactamase superfamily.</text>
</comment>
<dbReference type="PANTHER" id="PTHR42978">
    <property type="entry name" value="QUORUM-QUENCHING LACTONASE YTNP-RELATED-RELATED"/>
    <property type="match status" value="1"/>
</dbReference>
<evidence type="ECO:0000313" key="8">
    <source>
        <dbReference type="Proteomes" id="UP001159329"/>
    </source>
</evidence>
<evidence type="ECO:0000313" key="7">
    <source>
        <dbReference type="EMBL" id="MDH0563614.1"/>
    </source>
</evidence>
<dbReference type="GO" id="GO:0016787">
    <property type="term" value="F:hydrolase activity"/>
    <property type="evidence" value="ECO:0007669"/>
    <property type="project" value="UniProtKB-KW"/>
</dbReference>
<comment type="caution">
    <text evidence="7">The sequence shown here is derived from an EMBL/GenBank/DDBJ whole genome shotgun (WGS) entry which is preliminary data.</text>
</comment>
<feature type="signal peptide" evidence="5">
    <location>
        <begin position="1"/>
        <end position="22"/>
    </location>
</feature>
<feature type="chain" id="PRO_5041408249" evidence="5">
    <location>
        <begin position="23"/>
        <end position="320"/>
    </location>
</feature>
<sequence length="320" mass="35336">MNVKLLKPVLIALLFSAVTVHAESSAQLKQVAGYFLQPIGNLKVTALFDGELGLPRSDLLGISSEKANQLFAQNFVPVDEHNQIVTDFSAYLVQTPTQNILIDAGTSQCFGSSLGHVPENLKKAGVQPEQIDTILITHAHPDHLCGISLNGKMLYPNAKVYLAKADVDYWTSAENEAKATDFFKPLFKMTRDALQPYQQAGQLNAFTKTSFHVPNVELITTQGHTEGHSSYLVDGKNGQKFLGLGDVVHYAAVQFPYPEASYKPDTDSRSAIAVRKHIFEQAYQHQWWIGAAHVAFPGIGHIGKNAHGYQWIPPQYRPEQ</sequence>
<proteinExistence type="inferred from homology"/>
<organism evidence="7 8">
    <name type="scientific">Acinetobacter courvalinii</name>
    <dbReference type="NCBI Taxonomy" id="280147"/>
    <lineage>
        <taxon>Bacteria</taxon>
        <taxon>Pseudomonadati</taxon>
        <taxon>Pseudomonadota</taxon>
        <taxon>Gammaproteobacteria</taxon>
        <taxon>Moraxellales</taxon>
        <taxon>Moraxellaceae</taxon>
        <taxon>Acinetobacter</taxon>
    </lineage>
</organism>
<gene>
    <name evidence="7" type="ORF">N7644_07905</name>
</gene>
<dbReference type="AlphaFoldDB" id="A0AA42I6T9"/>
<dbReference type="InterPro" id="IPR036866">
    <property type="entry name" value="RibonucZ/Hydroxyglut_hydro"/>
</dbReference>
<dbReference type="InterPro" id="IPR051013">
    <property type="entry name" value="MBL_superfamily_lactonases"/>
</dbReference>
<dbReference type="Gene3D" id="3.60.15.10">
    <property type="entry name" value="Ribonuclease Z/Hydroxyacylglutathione hydrolase-like"/>
    <property type="match status" value="1"/>
</dbReference>
<dbReference type="PANTHER" id="PTHR42978:SF6">
    <property type="entry name" value="QUORUM-QUENCHING LACTONASE YTNP-RELATED"/>
    <property type="match status" value="1"/>
</dbReference>
<dbReference type="EMBL" id="JAOEEO010000001">
    <property type="protein sequence ID" value="MDH0563614.1"/>
    <property type="molecule type" value="Genomic_DNA"/>
</dbReference>
<evidence type="ECO:0000256" key="2">
    <source>
        <dbReference type="ARBA" id="ARBA00022723"/>
    </source>
</evidence>
<feature type="domain" description="Metallo-beta-lactamase" evidence="6">
    <location>
        <begin position="87"/>
        <end position="285"/>
    </location>
</feature>
<dbReference type="Pfam" id="PF00753">
    <property type="entry name" value="Lactamase_B"/>
    <property type="match status" value="1"/>
</dbReference>
<dbReference type="CDD" id="cd07720">
    <property type="entry name" value="OPHC2-like_MBL-fold"/>
    <property type="match status" value="1"/>
</dbReference>
<evidence type="ECO:0000256" key="3">
    <source>
        <dbReference type="ARBA" id="ARBA00022801"/>
    </source>
</evidence>
<evidence type="ECO:0000256" key="5">
    <source>
        <dbReference type="SAM" id="SignalP"/>
    </source>
</evidence>
<dbReference type="Proteomes" id="UP001159329">
    <property type="component" value="Unassembled WGS sequence"/>
</dbReference>